<evidence type="ECO:0000256" key="3">
    <source>
        <dbReference type="ARBA" id="ARBA00022884"/>
    </source>
</evidence>
<dbReference type="GO" id="GO:0019843">
    <property type="term" value="F:rRNA binding"/>
    <property type="evidence" value="ECO:0007669"/>
    <property type="project" value="UniProtKB-KW"/>
</dbReference>
<keyword evidence="3" id="KW-0694">RNA-binding</keyword>
<evidence type="ECO:0000256" key="2">
    <source>
        <dbReference type="ARBA" id="ARBA00022730"/>
    </source>
</evidence>
<evidence type="ECO:0000259" key="7">
    <source>
        <dbReference type="PROSITE" id="PS00651"/>
    </source>
</evidence>
<dbReference type="Pfam" id="PF03948">
    <property type="entry name" value="Ribosomal_L9_C"/>
    <property type="match status" value="1"/>
</dbReference>
<dbReference type="PROSITE" id="PS00651">
    <property type="entry name" value="RIBOSOMAL_L9"/>
    <property type="match status" value="1"/>
</dbReference>
<evidence type="ECO:0000256" key="6">
    <source>
        <dbReference type="SAM" id="Coils"/>
    </source>
</evidence>
<organism evidence="8">
    <name type="scientific">marine metagenome</name>
    <dbReference type="NCBI Taxonomy" id="408172"/>
    <lineage>
        <taxon>unclassified sequences</taxon>
        <taxon>metagenomes</taxon>
        <taxon>ecological metagenomes</taxon>
    </lineage>
</organism>
<gene>
    <name evidence="8" type="ORF">METZ01_LOCUS171699</name>
</gene>
<sequence>MQVILLENIKSLGKIGDIVKVKRGYARNYLIKFEKALNASKENIEIVNNKKAQLNKKDLVLKKEAKKNYETLNNKKYKIQKLVTENNDLYGSIKPTEIAKIIKEKDNIDVKPSQIDLEKEIKSIGTFKTTINLHSEIQAQILIEVEKSEEKKS</sequence>
<dbReference type="InterPro" id="IPR020070">
    <property type="entry name" value="Ribosomal_bL9_N"/>
</dbReference>
<dbReference type="Gene3D" id="3.40.5.10">
    <property type="entry name" value="Ribosomal protein L9, N-terminal domain"/>
    <property type="match status" value="1"/>
</dbReference>
<dbReference type="SUPFAM" id="SSF55653">
    <property type="entry name" value="Ribosomal protein L9 C-domain"/>
    <property type="match status" value="1"/>
</dbReference>
<dbReference type="GO" id="GO:0006412">
    <property type="term" value="P:translation"/>
    <property type="evidence" value="ECO:0007669"/>
    <property type="project" value="InterPro"/>
</dbReference>
<evidence type="ECO:0000313" key="8">
    <source>
        <dbReference type="EMBL" id="SVB18845.1"/>
    </source>
</evidence>
<dbReference type="Gene3D" id="3.10.430.100">
    <property type="entry name" value="Ribosomal protein L9, C-terminal domain"/>
    <property type="match status" value="1"/>
</dbReference>
<dbReference type="EMBL" id="UINC01031967">
    <property type="protein sequence ID" value="SVB18845.1"/>
    <property type="molecule type" value="Genomic_DNA"/>
</dbReference>
<protein>
    <recommendedName>
        <fullName evidence="7">Ribosomal protein L9 domain-containing protein</fullName>
    </recommendedName>
</protein>
<dbReference type="SUPFAM" id="SSF55658">
    <property type="entry name" value="L9 N-domain-like"/>
    <property type="match status" value="1"/>
</dbReference>
<accession>A0A382BYE3</accession>
<name>A0A382BYE3_9ZZZZ</name>
<proteinExistence type="inferred from homology"/>
<dbReference type="InterPro" id="IPR036791">
    <property type="entry name" value="Ribosomal_bL9_C_sf"/>
</dbReference>
<dbReference type="GO" id="GO:0003735">
    <property type="term" value="F:structural constituent of ribosome"/>
    <property type="evidence" value="ECO:0007669"/>
    <property type="project" value="InterPro"/>
</dbReference>
<keyword evidence="5" id="KW-0687">Ribonucleoprotein</keyword>
<dbReference type="GO" id="GO:0005840">
    <property type="term" value="C:ribosome"/>
    <property type="evidence" value="ECO:0007669"/>
    <property type="project" value="UniProtKB-KW"/>
</dbReference>
<feature type="domain" description="Ribosomal protein L9" evidence="7">
    <location>
        <begin position="13"/>
        <end position="40"/>
    </location>
</feature>
<dbReference type="InterPro" id="IPR009027">
    <property type="entry name" value="Ribosomal_bL9/RNase_H1_N"/>
</dbReference>
<dbReference type="NCBIfam" id="TIGR00158">
    <property type="entry name" value="L9"/>
    <property type="match status" value="1"/>
</dbReference>
<dbReference type="PANTHER" id="PTHR21368">
    <property type="entry name" value="50S RIBOSOMAL PROTEIN L9"/>
    <property type="match status" value="1"/>
</dbReference>
<keyword evidence="2" id="KW-0699">rRNA-binding</keyword>
<feature type="coiled-coil region" evidence="6">
    <location>
        <begin position="30"/>
        <end position="82"/>
    </location>
</feature>
<keyword evidence="6" id="KW-0175">Coiled coil</keyword>
<dbReference type="HAMAP" id="MF_00503">
    <property type="entry name" value="Ribosomal_bL9"/>
    <property type="match status" value="1"/>
</dbReference>
<dbReference type="AlphaFoldDB" id="A0A382BYE3"/>
<comment type="similarity">
    <text evidence="1">Belongs to the bacterial ribosomal protein bL9 family.</text>
</comment>
<dbReference type="InterPro" id="IPR000244">
    <property type="entry name" value="Ribosomal_bL9"/>
</dbReference>
<evidence type="ECO:0000256" key="1">
    <source>
        <dbReference type="ARBA" id="ARBA00010605"/>
    </source>
</evidence>
<dbReference type="InterPro" id="IPR036935">
    <property type="entry name" value="Ribosomal_bL9_N_sf"/>
</dbReference>
<reference evidence="8" key="1">
    <citation type="submission" date="2018-05" db="EMBL/GenBank/DDBJ databases">
        <authorList>
            <person name="Lanie J.A."/>
            <person name="Ng W.-L."/>
            <person name="Kazmierczak K.M."/>
            <person name="Andrzejewski T.M."/>
            <person name="Davidsen T.M."/>
            <person name="Wayne K.J."/>
            <person name="Tettelin H."/>
            <person name="Glass J.I."/>
            <person name="Rusch D."/>
            <person name="Podicherti R."/>
            <person name="Tsui H.-C.T."/>
            <person name="Winkler M.E."/>
        </authorList>
    </citation>
    <scope>NUCLEOTIDE SEQUENCE</scope>
</reference>
<keyword evidence="4" id="KW-0689">Ribosomal protein</keyword>
<dbReference type="InterPro" id="IPR020069">
    <property type="entry name" value="Ribosomal_bL9_C"/>
</dbReference>
<evidence type="ECO:0000256" key="4">
    <source>
        <dbReference type="ARBA" id="ARBA00022980"/>
    </source>
</evidence>
<dbReference type="Pfam" id="PF01281">
    <property type="entry name" value="Ribosomal_L9_N"/>
    <property type="match status" value="1"/>
</dbReference>
<evidence type="ECO:0000256" key="5">
    <source>
        <dbReference type="ARBA" id="ARBA00023274"/>
    </source>
</evidence>
<dbReference type="InterPro" id="IPR020594">
    <property type="entry name" value="Ribosomal_bL9_bac/chp"/>
</dbReference>
<dbReference type="GO" id="GO:1990904">
    <property type="term" value="C:ribonucleoprotein complex"/>
    <property type="evidence" value="ECO:0007669"/>
    <property type="project" value="UniProtKB-KW"/>
</dbReference>